<name>A0ABU8CBC2_9GAMM</name>
<sequence length="804" mass="91361">MDKIEQQIETLRQLDINENEARNYVSLLDFIDAPHDLKYLAAVLENVCAALERPLIAETASNITLIKNIIEHRSQAYSLLERLRQHRGKGHFFRPMETNVREALSGYITNYPFYAVLFINSDVNPPLYNLFHQVILLLPHLVDFQSTSNCSVTLKLSDKKLVSLIFRKFSEDQLVTNWYASILNRKCDSLFQLCELLKQLEVTIGQSNYFYREPLIKQCEQLITVLKLGLGDPKNRRDAKGRSGGSPTRTASKIDGFSALTGEMLINLTLPDIHDEENVVHALWEISSDNIDYESIYSGEEEQEQETSDIYVLQAAQPIESYVQAFHGKRVSSAIIKRIERQNNYLPLSLQGISPFELQQLLIAVSEHTDNIQLLVQQLIVLTMLYTASDFQRAREIINNMEAQNTGADAQINFDGRQNCWLVPAFEPQYKLSIAYEGAQQAANVLRLIATPLCLSKFSKLTAYLDSIKIANLQHNKTNVLSTDIDAFIKNIGTGTLTQGRISNCLLTLSCATYGQATTALLFNREPPGSSARNYYTSLETSLLQKRYQHLLDIMAISIEKEPPIYSTPNSTGWIGARYRPEITQVANAVSAIKQDLARLLVQLTEQGIWIEFHNLYSTYQILCQSLLTGMRPITTPIVKRELLIDSVGVFIRKEKSREDEFNTRHIPVCQTVLDLTNEYEQHVLAIRGRLSRKNIAPHSPPALFFLEATGRPQPFQTLLYQKYLNRYINLPPNLNRRLLRNFLEESRVSHEVIDVALGHANLGEQYWGDSSTLSMCEIRLHLAPHMDKFRALLGIKAIAGIRA</sequence>
<dbReference type="RefSeq" id="WP_335737345.1">
    <property type="nucleotide sequence ID" value="NZ_JALAAR010000017.1"/>
</dbReference>
<dbReference type="EMBL" id="JALAAR010000017">
    <property type="protein sequence ID" value="MEH8018951.1"/>
    <property type="molecule type" value="Genomic_DNA"/>
</dbReference>
<organism evidence="1 2">
    <name type="scientific">Rheinheimera muenzenbergensis</name>
    <dbReference type="NCBI Taxonomy" id="1193628"/>
    <lineage>
        <taxon>Bacteria</taxon>
        <taxon>Pseudomonadati</taxon>
        <taxon>Pseudomonadota</taxon>
        <taxon>Gammaproteobacteria</taxon>
        <taxon>Chromatiales</taxon>
        <taxon>Chromatiaceae</taxon>
        <taxon>Rheinheimera</taxon>
    </lineage>
</organism>
<accession>A0ABU8CBC2</accession>
<gene>
    <name evidence="1" type="ORF">MN202_17040</name>
</gene>
<dbReference type="Proteomes" id="UP001375382">
    <property type="component" value="Unassembled WGS sequence"/>
</dbReference>
<comment type="caution">
    <text evidence="1">The sequence shown here is derived from an EMBL/GenBank/DDBJ whole genome shotgun (WGS) entry which is preliminary data.</text>
</comment>
<keyword evidence="2" id="KW-1185">Reference proteome</keyword>
<evidence type="ECO:0000313" key="1">
    <source>
        <dbReference type="EMBL" id="MEH8018951.1"/>
    </source>
</evidence>
<reference evidence="1 2" key="1">
    <citation type="journal article" date="2023" name="Ecotoxicol. Environ. Saf.">
        <title>Mercury remediation potential of mercury-resistant strain Rheinheimera metallidurans sp. nov. isolated from a municipal waste dumping site.</title>
        <authorList>
            <person name="Yadav V."/>
            <person name="Manjhi A."/>
            <person name="Vadakedath N."/>
        </authorList>
    </citation>
    <scope>NUCLEOTIDE SEQUENCE [LARGE SCALE GENOMIC DNA]</scope>
    <source>
        <strain evidence="1 2">E-49</strain>
    </source>
</reference>
<proteinExistence type="predicted"/>
<evidence type="ECO:0000313" key="2">
    <source>
        <dbReference type="Proteomes" id="UP001375382"/>
    </source>
</evidence>
<protein>
    <submittedName>
        <fullName evidence="1">Uncharacterized protein</fullName>
    </submittedName>
</protein>